<evidence type="ECO:0008006" key="3">
    <source>
        <dbReference type="Google" id="ProtNLM"/>
    </source>
</evidence>
<comment type="caution">
    <text evidence="1">The sequence shown here is derived from an EMBL/GenBank/DDBJ whole genome shotgun (WGS) entry which is preliminary data.</text>
</comment>
<dbReference type="EMBL" id="RQFY01000004">
    <property type="protein sequence ID" value="TGL35201.1"/>
    <property type="molecule type" value="Genomic_DNA"/>
</dbReference>
<keyword evidence="2" id="KW-1185">Reference proteome</keyword>
<dbReference type="Proteomes" id="UP000297871">
    <property type="component" value="Unassembled WGS sequence"/>
</dbReference>
<evidence type="ECO:0000313" key="1">
    <source>
        <dbReference type="EMBL" id="TGL35201.1"/>
    </source>
</evidence>
<evidence type="ECO:0000313" key="2">
    <source>
        <dbReference type="Proteomes" id="UP000297871"/>
    </source>
</evidence>
<dbReference type="InterPro" id="IPR016186">
    <property type="entry name" value="C-type_lectin-like/link_sf"/>
</dbReference>
<organism evidence="1 2">
    <name type="scientific">Leptospira koniambonensis</name>
    <dbReference type="NCBI Taxonomy" id="2484950"/>
    <lineage>
        <taxon>Bacteria</taxon>
        <taxon>Pseudomonadati</taxon>
        <taxon>Spirochaetota</taxon>
        <taxon>Spirochaetia</taxon>
        <taxon>Leptospirales</taxon>
        <taxon>Leptospiraceae</taxon>
        <taxon>Leptospira</taxon>
    </lineage>
</organism>
<accession>A0A4R9JBD0</accession>
<name>A0A4R9JBD0_9LEPT</name>
<sequence>MLRYIYILPILFLNIFYGACISDKSCSDKDRSCNVIENILYLLPVPQGIYFYSTALSYQGNLAVYGSSLDESLLNICTNNRLFATTINTTCSNILPFVSTPTNGIPSFPGLFGVPDNTSYPIRGARGDIISNTWGNMFTSIQISLQQAGVISQAYWTFAGAGGGYNNTYNCTDGTDTGATGAIGSPVLTATSWLYETSAACSESHPIICLCY</sequence>
<proteinExistence type="predicted"/>
<dbReference type="Gene3D" id="3.10.100.10">
    <property type="entry name" value="Mannose-Binding Protein A, subunit A"/>
    <property type="match status" value="1"/>
</dbReference>
<reference evidence="1" key="1">
    <citation type="journal article" date="2019" name="PLoS Negl. Trop. Dis.">
        <title>Revisiting the worldwide diversity of Leptospira species in the environment.</title>
        <authorList>
            <person name="Vincent A.T."/>
            <person name="Schiettekatte O."/>
            <person name="Bourhy P."/>
            <person name="Veyrier F.J."/>
            <person name="Picardeau M."/>
        </authorList>
    </citation>
    <scope>NUCLEOTIDE SEQUENCE [LARGE SCALE GENOMIC DNA]</scope>
    <source>
        <strain evidence="1">201800265</strain>
    </source>
</reference>
<dbReference type="RefSeq" id="WP_135615388.1">
    <property type="nucleotide sequence ID" value="NZ_RQFY01000004.1"/>
</dbReference>
<dbReference type="AlphaFoldDB" id="A0A4R9JBD0"/>
<protein>
    <recommendedName>
        <fullName evidence="3">DUF1554 domain-containing protein</fullName>
    </recommendedName>
</protein>
<gene>
    <name evidence="1" type="ORF">EHQ52_12045</name>
</gene>
<dbReference type="OrthoDB" id="341508at2"/>